<organism evidence="1 2">
    <name type="scientific">Hygrophoropsis aurantiaca</name>
    <dbReference type="NCBI Taxonomy" id="72124"/>
    <lineage>
        <taxon>Eukaryota</taxon>
        <taxon>Fungi</taxon>
        <taxon>Dikarya</taxon>
        <taxon>Basidiomycota</taxon>
        <taxon>Agaricomycotina</taxon>
        <taxon>Agaricomycetes</taxon>
        <taxon>Agaricomycetidae</taxon>
        <taxon>Boletales</taxon>
        <taxon>Coniophorineae</taxon>
        <taxon>Hygrophoropsidaceae</taxon>
        <taxon>Hygrophoropsis</taxon>
    </lineage>
</organism>
<dbReference type="EMBL" id="MU267591">
    <property type="protein sequence ID" value="KAH7916368.1"/>
    <property type="molecule type" value="Genomic_DNA"/>
</dbReference>
<evidence type="ECO:0000313" key="1">
    <source>
        <dbReference type="EMBL" id="KAH7916368.1"/>
    </source>
</evidence>
<dbReference type="Proteomes" id="UP000790377">
    <property type="component" value="Unassembled WGS sequence"/>
</dbReference>
<evidence type="ECO:0000313" key="2">
    <source>
        <dbReference type="Proteomes" id="UP000790377"/>
    </source>
</evidence>
<reference evidence="1" key="1">
    <citation type="journal article" date="2021" name="New Phytol.">
        <title>Evolutionary innovations through gain and loss of genes in the ectomycorrhizal Boletales.</title>
        <authorList>
            <person name="Wu G."/>
            <person name="Miyauchi S."/>
            <person name="Morin E."/>
            <person name="Kuo A."/>
            <person name="Drula E."/>
            <person name="Varga T."/>
            <person name="Kohler A."/>
            <person name="Feng B."/>
            <person name="Cao Y."/>
            <person name="Lipzen A."/>
            <person name="Daum C."/>
            <person name="Hundley H."/>
            <person name="Pangilinan J."/>
            <person name="Johnson J."/>
            <person name="Barry K."/>
            <person name="LaButti K."/>
            <person name="Ng V."/>
            <person name="Ahrendt S."/>
            <person name="Min B."/>
            <person name="Choi I.G."/>
            <person name="Park H."/>
            <person name="Plett J.M."/>
            <person name="Magnuson J."/>
            <person name="Spatafora J.W."/>
            <person name="Nagy L.G."/>
            <person name="Henrissat B."/>
            <person name="Grigoriev I.V."/>
            <person name="Yang Z.L."/>
            <person name="Xu J."/>
            <person name="Martin F.M."/>
        </authorList>
    </citation>
    <scope>NUCLEOTIDE SEQUENCE</scope>
    <source>
        <strain evidence="1">ATCC 28755</strain>
    </source>
</reference>
<proteinExistence type="predicted"/>
<keyword evidence="2" id="KW-1185">Reference proteome</keyword>
<accession>A0ACB8AU80</accession>
<gene>
    <name evidence="1" type="ORF">BJ138DRAFT_1097076</name>
</gene>
<name>A0ACB8AU80_9AGAM</name>
<comment type="caution">
    <text evidence="1">The sequence shown here is derived from an EMBL/GenBank/DDBJ whole genome shotgun (WGS) entry which is preliminary data.</text>
</comment>
<sequence>MDGASSQLAPTYQLVRYFRVRLQNSVAPAALEMTTYQLLEYFLTLDDEVQFMAALRWNVVHALFIVTRYLPFVFMSLVIYGLLFIIMLATEGIKASRDSDDITLTTQFRAAPNPHSCVVAREQNGPDHLGNHLCVVASASESQHLVAPTSSFCLSPGVNDYAVAGFAGTVFFEFVVLSLTVYFEISTRTAGLAVAKVVSTANIIVFMLPAEFGVSEQFDVLQGVLHSVMASRILFKLRRVYGQDQTEQPISLADLRFVSIHVDSLAGDHPPEDEINHDRSSR</sequence>
<protein>
    <submittedName>
        <fullName evidence="1">Uncharacterized protein</fullName>
    </submittedName>
</protein>